<dbReference type="STRING" id="48709.A0A1D2NJL2"/>
<evidence type="ECO:0000256" key="8">
    <source>
        <dbReference type="ARBA" id="ARBA00023055"/>
    </source>
</evidence>
<evidence type="ECO:0000256" key="10">
    <source>
        <dbReference type="ARBA" id="ARBA00023136"/>
    </source>
</evidence>
<evidence type="ECO:0000256" key="13">
    <source>
        <dbReference type="ARBA" id="ARBA00023180"/>
    </source>
</evidence>
<dbReference type="InterPro" id="IPR053958">
    <property type="entry name" value="HMGCR/SNAP/NPC1-like_SSD"/>
</dbReference>
<dbReference type="NCBIfam" id="TIGR00917">
    <property type="entry name" value="2A060601"/>
    <property type="match status" value="1"/>
</dbReference>
<dbReference type="Pfam" id="PF16414">
    <property type="entry name" value="NPC1_N"/>
    <property type="match status" value="1"/>
</dbReference>
<organism evidence="19 20">
    <name type="scientific">Orchesella cincta</name>
    <name type="common">Springtail</name>
    <name type="synonym">Podura cincta</name>
    <dbReference type="NCBI Taxonomy" id="48709"/>
    <lineage>
        <taxon>Eukaryota</taxon>
        <taxon>Metazoa</taxon>
        <taxon>Ecdysozoa</taxon>
        <taxon>Arthropoda</taxon>
        <taxon>Hexapoda</taxon>
        <taxon>Collembola</taxon>
        <taxon>Entomobryomorpha</taxon>
        <taxon>Entomobryoidea</taxon>
        <taxon>Orchesellidae</taxon>
        <taxon>Orchesellinae</taxon>
        <taxon>Orchesella</taxon>
    </lineage>
</organism>
<comment type="similarity">
    <text evidence="2">Belongs to the patched family.</text>
</comment>
<dbReference type="SUPFAM" id="SSF82866">
    <property type="entry name" value="Multidrug efflux transporter AcrB transmembrane domain"/>
    <property type="match status" value="2"/>
</dbReference>
<dbReference type="Gene3D" id="1.20.1640.10">
    <property type="entry name" value="Multidrug efflux transporter AcrB transmembrane domain"/>
    <property type="match status" value="2"/>
</dbReference>
<keyword evidence="7 17" id="KW-1133">Transmembrane helix</keyword>
<accession>A0A1D2NJL2</accession>
<feature type="non-terminal residue" evidence="19">
    <location>
        <position position="1"/>
    </location>
</feature>
<evidence type="ECO:0000256" key="4">
    <source>
        <dbReference type="ARBA" id="ARBA00022548"/>
    </source>
</evidence>
<feature type="transmembrane region" description="Helical" evidence="17">
    <location>
        <begin position="699"/>
        <end position="722"/>
    </location>
</feature>
<comment type="catalytic activity">
    <reaction evidence="15">
        <text>cholesterol(in) = cholesterol(out)</text>
        <dbReference type="Rhea" id="RHEA:39747"/>
        <dbReference type="ChEBI" id="CHEBI:16113"/>
    </reaction>
</comment>
<evidence type="ECO:0000256" key="3">
    <source>
        <dbReference type="ARBA" id="ARBA00022448"/>
    </source>
</evidence>
<dbReference type="InterPro" id="IPR032190">
    <property type="entry name" value="NPC1_N"/>
</dbReference>
<evidence type="ECO:0000256" key="1">
    <source>
        <dbReference type="ARBA" id="ARBA00004127"/>
    </source>
</evidence>
<dbReference type="GO" id="GO:0015485">
    <property type="term" value="F:cholesterol binding"/>
    <property type="evidence" value="ECO:0007669"/>
    <property type="project" value="TreeGrafter"/>
</dbReference>
<evidence type="ECO:0000256" key="9">
    <source>
        <dbReference type="ARBA" id="ARBA00023098"/>
    </source>
</evidence>
<evidence type="ECO:0000256" key="6">
    <source>
        <dbReference type="ARBA" id="ARBA00022729"/>
    </source>
</evidence>
<evidence type="ECO:0000256" key="16">
    <source>
        <dbReference type="SAM" id="MobiDB-lite"/>
    </source>
</evidence>
<feature type="transmembrane region" description="Helical" evidence="17">
    <location>
        <begin position="1299"/>
        <end position="1322"/>
    </location>
</feature>
<dbReference type="GO" id="GO:0008203">
    <property type="term" value="P:cholesterol metabolic process"/>
    <property type="evidence" value="ECO:0007669"/>
    <property type="project" value="UniProtKB-KW"/>
</dbReference>
<keyword evidence="5 17" id="KW-0812">Transmembrane</keyword>
<feature type="transmembrane region" description="Helical" evidence="17">
    <location>
        <begin position="804"/>
        <end position="827"/>
    </location>
</feature>
<evidence type="ECO:0000313" key="20">
    <source>
        <dbReference type="Proteomes" id="UP000094527"/>
    </source>
</evidence>
<dbReference type="GO" id="GO:0015918">
    <property type="term" value="P:sterol transport"/>
    <property type="evidence" value="ECO:0007669"/>
    <property type="project" value="TreeGrafter"/>
</dbReference>
<evidence type="ECO:0000256" key="14">
    <source>
        <dbReference type="ARBA" id="ARBA00023221"/>
    </source>
</evidence>
<evidence type="ECO:0000256" key="12">
    <source>
        <dbReference type="ARBA" id="ARBA00023166"/>
    </source>
</evidence>
<comment type="subcellular location">
    <subcellularLocation>
        <location evidence="1">Endomembrane system</location>
        <topology evidence="1">Multi-pass membrane protein</topology>
    </subcellularLocation>
</comment>
<evidence type="ECO:0000256" key="17">
    <source>
        <dbReference type="SAM" id="Phobius"/>
    </source>
</evidence>
<keyword evidence="20" id="KW-1185">Reference proteome</keyword>
<dbReference type="GO" id="GO:0005319">
    <property type="term" value="F:lipid transporter activity"/>
    <property type="evidence" value="ECO:0007669"/>
    <property type="project" value="InterPro"/>
</dbReference>
<evidence type="ECO:0000259" key="18">
    <source>
        <dbReference type="PROSITE" id="PS50156"/>
    </source>
</evidence>
<feature type="transmembrane region" description="Helical" evidence="17">
    <location>
        <begin position="1222"/>
        <end position="1246"/>
    </location>
</feature>
<dbReference type="FunFam" id="1.20.1640.10:FF:000008">
    <property type="entry name" value="NPC intracellular cholesterol transporter 1"/>
    <property type="match status" value="1"/>
</dbReference>
<feature type="transmembrane region" description="Helical" evidence="17">
    <location>
        <begin position="728"/>
        <end position="750"/>
    </location>
</feature>
<evidence type="ECO:0000256" key="7">
    <source>
        <dbReference type="ARBA" id="ARBA00022989"/>
    </source>
</evidence>
<dbReference type="OMA" id="QHIAKWI"/>
<sequence length="1330" mass="148268">VSGENAEGNCVTFGMCGEIEGNSETTCVAHHSAKKVPEDYYDSLLAFCPEVIAEHGNTLCCDEEQILNLGEKIGLASTFIGKCPSCYRNLRVVICNLLCAPNQLRFLNLTEALPVPPELANGSREDDDDDDAEKKEEVEGATTKAPVQKYYVTKANLYLDAKFGAETYESCKGVIVGALGGNIMDFLCGKWKSAGCNPRRWFDHVGKQATGVLSMETKIYLVEESDAPSMESIGMIPFKYNTTACNEAVPGMEDGEGDPCACLDCEASCPVVPPPERSNKESFFQTDDMYFLMSGIGITGVLAILIATLVSYFSMRKSGSSDVTINATEMQTKEDTNGIKENGEKNSHHHHAGKSKEDVVTKTLRNIATFSAANPYRVLLPGILIVIFLSYGLTFVIMQTDPIELWTPPGSKARQERQFFSDTFGSLYRIEQVILTAKPTVEGVTYDSPVEGRLEFGPAFNQKFIHAVHELEKKIHNILPQKLILFRLLSKQLKSPSGYQLSDICLKPLAPDNDNCLIMGYLDWWQNDIKKIEKNWNTTTAMQSGGEAENYLDHFLFCSSSQFSSNCLGRYGGPVDPSIVLGGYKKFEDGKPDYKSSNAVLVTFFVKDHVNKSLSEPAKEWEKEFAKMVMEQTVKDGDVKTMMNVAYTTARSIEDEIESASRGEFKTIVISYLVMFLYISVNLRDSYNLDRFFVESRVLLGITGILIVLASVTASVGLFGYYGLPATLIIMEVIPFLVLAVGVDNIFIIVQHYQRSERQIGESRAEHVGRVVADVAPSMVLNSLTDSVCFFLGSLSGMPAVKALSIYAGVALIFNFMLQFTVFIAVFSLDLARSEDGRVDIFCWNPVFHELLLTLVMVWVIIIRIQQEKSHQKTLGGKGFLYAFFKKVWAPVILSYPIRVMVMCVFFLWACVSLAVVPRVKPGMDPDSVLPEDSPVTIHFRALFKNAEVGLPLWFVMRDTNFDYQSQHGQDLISGGNYPYSLVSQIASASKYSNVTFVAKPAMAWLDDYITWVSNDNCCRQNITTHGFCPSSIKENQKKCMKCGVKLDSGHITPTDFDKYLPWFLKDNPSMECLKGGHALYSTAVKYRRVNPNNPNDTRLHIGATFYMSFNTVLKTSYDFTNALIEARVIAKNITDTLNRETNSTHHEVFPYSPIFIFYEQFTTIWRDTIVSFCISFTTVLVMTFFVLGCDMYSSVIILSTIFMIVVDVGGMMYFWNITLNGVSLVNLVVAVGISVEFCTHIVHAFQVSQESTRVDRARDSLVNMGSSVLSGITLTKFGGIVVLAFAKSPAFRMFYFKMYLGIVVFGALHGLIFLPVLLSFIGPSKRKEE</sequence>
<keyword evidence="11" id="KW-1015">Disulfide bond</keyword>
<keyword evidence="10 17" id="KW-0472">Membrane</keyword>
<dbReference type="GO" id="GO:0012505">
    <property type="term" value="C:endomembrane system"/>
    <property type="evidence" value="ECO:0007669"/>
    <property type="project" value="UniProtKB-SubCell"/>
</dbReference>
<evidence type="ECO:0000313" key="19">
    <source>
        <dbReference type="EMBL" id="ODN05463.1"/>
    </source>
</evidence>
<dbReference type="GO" id="GO:0030299">
    <property type="term" value="P:intestinal cholesterol absorption"/>
    <property type="evidence" value="ECO:0007669"/>
    <property type="project" value="TreeGrafter"/>
</dbReference>
<feature type="transmembrane region" description="Helical" evidence="17">
    <location>
        <begin position="378"/>
        <end position="398"/>
    </location>
</feature>
<keyword evidence="8" id="KW-0445">Lipid transport</keyword>
<feature type="compositionally biased region" description="Basic and acidic residues" evidence="16">
    <location>
        <begin position="333"/>
        <end position="346"/>
    </location>
</feature>
<feature type="transmembrane region" description="Helical" evidence="17">
    <location>
        <begin position="1267"/>
        <end position="1287"/>
    </location>
</feature>
<feature type="transmembrane region" description="Helical" evidence="17">
    <location>
        <begin position="1196"/>
        <end position="1216"/>
    </location>
</feature>
<feature type="transmembrane region" description="Helical" evidence="17">
    <location>
        <begin position="669"/>
        <end position="687"/>
    </location>
</feature>
<feature type="transmembrane region" description="Helical" evidence="17">
    <location>
        <begin position="896"/>
        <end position="917"/>
    </location>
</feature>
<evidence type="ECO:0000256" key="2">
    <source>
        <dbReference type="ARBA" id="ARBA00005585"/>
    </source>
</evidence>
<evidence type="ECO:0000256" key="11">
    <source>
        <dbReference type="ARBA" id="ARBA00023157"/>
    </source>
</evidence>
<gene>
    <name evidence="19" type="ORF">Ocin01_01199</name>
</gene>
<dbReference type="GO" id="GO:0042632">
    <property type="term" value="P:cholesterol homeostasis"/>
    <property type="evidence" value="ECO:0007669"/>
    <property type="project" value="TreeGrafter"/>
</dbReference>
<keyword evidence="12" id="KW-1207">Sterol metabolism</keyword>
<feature type="region of interest" description="Disordered" evidence="16">
    <location>
        <begin position="333"/>
        <end position="357"/>
    </location>
</feature>
<keyword evidence="9" id="KW-0443">Lipid metabolism</keyword>
<feature type="region of interest" description="Disordered" evidence="16">
    <location>
        <begin position="117"/>
        <end position="141"/>
    </location>
</feature>
<comment type="caution">
    <text evidence="19">The sequence shown here is derived from an EMBL/GenBank/DDBJ whole genome shotgun (WGS) entry which is preliminary data.</text>
</comment>
<feature type="transmembrane region" description="Helical" evidence="17">
    <location>
        <begin position="1170"/>
        <end position="1189"/>
    </location>
</feature>
<dbReference type="InterPro" id="IPR004765">
    <property type="entry name" value="NPC1-like"/>
</dbReference>
<keyword evidence="13" id="KW-0325">Glycoprotein</keyword>
<dbReference type="EMBL" id="LJIJ01000022">
    <property type="protein sequence ID" value="ODN05463.1"/>
    <property type="molecule type" value="Genomic_DNA"/>
</dbReference>
<dbReference type="Pfam" id="PF22314">
    <property type="entry name" value="NPC1_MLD"/>
    <property type="match status" value="1"/>
</dbReference>
<dbReference type="OrthoDB" id="6510177at2759"/>
<protein>
    <submittedName>
        <fullName evidence="19">Niemann-Pick C1 protein</fullName>
    </submittedName>
</protein>
<dbReference type="InterPro" id="IPR053956">
    <property type="entry name" value="NPC1_MLD"/>
</dbReference>
<reference evidence="19 20" key="1">
    <citation type="journal article" date="2016" name="Genome Biol. Evol.">
        <title>Gene Family Evolution Reflects Adaptation to Soil Environmental Stressors in the Genome of the Collembolan Orchesella cincta.</title>
        <authorList>
            <person name="Faddeeva-Vakhrusheva A."/>
            <person name="Derks M.F."/>
            <person name="Anvar S.Y."/>
            <person name="Agamennone V."/>
            <person name="Suring W."/>
            <person name="Smit S."/>
            <person name="van Straalen N.M."/>
            <person name="Roelofs D."/>
        </authorList>
    </citation>
    <scope>NUCLEOTIDE SEQUENCE [LARGE SCALE GENOMIC DNA]</scope>
    <source>
        <tissue evidence="19">Mixed pool</tissue>
    </source>
</reference>
<feature type="transmembrane region" description="Helical" evidence="17">
    <location>
        <begin position="289"/>
        <end position="313"/>
    </location>
</feature>
<evidence type="ECO:0000256" key="15">
    <source>
        <dbReference type="ARBA" id="ARBA00034049"/>
    </source>
</evidence>
<dbReference type="Pfam" id="PF12349">
    <property type="entry name" value="Sterol-sensing"/>
    <property type="match status" value="1"/>
</dbReference>
<proteinExistence type="inferred from homology"/>
<keyword evidence="6" id="KW-0732">Signal</keyword>
<dbReference type="Proteomes" id="UP000094527">
    <property type="component" value="Unassembled WGS sequence"/>
</dbReference>
<dbReference type="PANTHER" id="PTHR45727:SF2">
    <property type="entry name" value="NPC INTRACELLULAR CHOLESTEROL TRANSPORTER 1"/>
    <property type="match status" value="1"/>
</dbReference>
<feature type="domain" description="SSD" evidence="18">
    <location>
        <begin position="664"/>
        <end position="829"/>
    </location>
</feature>
<dbReference type="InterPro" id="IPR000731">
    <property type="entry name" value="SSD"/>
</dbReference>
<keyword evidence="14" id="KW-0753">Steroid metabolism</keyword>
<dbReference type="PANTHER" id="PTHR45727">
    <property type="entry name" value="NPC INTRACELLULAR CHOLESTEROL TRANSPORTER 1"/>
    <property type="match status" value="1"/>
</dbReference>
<feature type="transmembrane region" description="Helical" evidence="17">
    <location>
        <begin position="847"/>
        <end position="865"/>
    </location>
</feature>
<keyword evidence="4" id="KW-0153">Cholesterol metabolism</keyword>
<dbReference type="PROSITE" id="PS50156">
    <property type="entry name" value="SSD"/>
    <property type="match status" value="1"/>
</dbReference>
<evidence type="ECO:0000256" key="5">
    <source>
        <dbReference type="ARBA" id="ARBA00022692"/>
    </source>
</evidence>
<name>A0A1D2NJL2_ORCCI</name>
<dbReference type="GO" id="GO:0005886">
    <property type="term" value="C:plasma membrane"/>
    <property type="evidence" value="ECO:0007669"/>
    <property type="project" value="TreeGrafter"/>
</dbReference>
<keyword evidence="3" id="KW-0813">Transport</keyword>